<feature type="compositionally biased region" description="Basic and acidic residues" evidence="1">
    <location>
        <begin position="850"/>
        <end position="860"/>
    </location>
</feature>
<sequence length="1183" mass="128580">KMPPFHPTTFKGFDQQLERGNSRDDMGDVKGTSNPGSREQLATCRWCNKSISARRTGVDVHERNRASTWMPVLSSTSLHSGEAAFNHSTRSLYCAYCGSQQRSQALELGCLFASEANKESDALSPKQEAVKSTCHDYDNCDGAKGPVIGRPRSGVPRHTGANTVAGLETLPRAQVPVEQICSCTHKAEPECFPTMVPGLAPCDYNACEEQSTLLSARNGPLISLKSVKNDFLAESTGANIPTGVCATAPEWESDEEECEREVVCGARGQVQGTCVTVGGQHEHHQTVDNSQRVVQDVSPHYRQKRSVTISYHHTPGHVLCRGWRLLHRTDTVGESARISLQRDLLALLQPPEEMRDVALVDAVTLLASTTNMRDSTNNLSGSDTENTDTAATKFVIISNERRSVLSERLHQRAGAGDGSDAFPRFAETMRLAGDDMVEVTRALLRAAHGRCPAGFCGATAESLVHVRHGKEDRLLEEFNALLASACDGKGSAEGDCQPLITNGVEVFPTRKQCDLPQGRHSAGEVDKVEADASQEDAQGDPVPMSVEGFGAFSSASSSMIVVNKANNPSLPIVSGTAIDQPGDELDGGNRLRGNALLCSPRSMKGMNTHVFTFSHCEGGILCGGWQLLRRSDEVGALARKALEVDILFFLRATLNGCSSTSNRTNDRLSRTTSGAVAFVNSAWFSTEGSSCCMQLYVQTNAQCTVVSHMLLEQQKEEEAIVFPRFTKLLSGDPLYNTIDVIKAYLELSDTPETVRALVASGYHTVGAFVHCHHGNEEALLRHIGQSRMTTVENIVRPILSRLVLYRCVDKTSGCYESAGSCLVFNVKTEALPTESPSVGTTKSSGNRKQAKFEGVERQSEAKPTGTVALQRGQLAAATSHREGGHSPPPPPSPLSISGPEARIEPCLHNLKEDEHSDQLTVCTHTESEVTSDTLEFAFTEKLRRLHCLAYSAIAHGALLLDRRQRHKMRICKGKWGCLSVTVAVEWDVFLVVYFVRRTTFGVTTEKLIALVHPIARGVHCFVDMGSGNHGGGKSTGIDLIIEVDRLFMPDELDIDSSELEHQLQYHVLAGGKRWISSAETVNSLISSENNGSNVNCNASSLSVFGDTGNCEPSLFSSLTFMPSAAQLLKRHVIIRVTLESEAKARKTATAIQEAGERAARMIRETIIEQRRQTMARLTGLRAT</sequence>
<evidence type="ECO:0000256" key="1">
    <source>
        <dbReference type="SAM" id="MobiDB-lite"/>
    </source>
</evidence>
<feature type="compositionally biased region" description="Basic and acidic residues" evidence="1">
    <location>
        <begin position="16"/>
        <end position="28"/>
    </location>
</feature>
<gene>
    <name evidence="2" type="ORF">TVY486_0900850</name>
</gene>
<dbReference type="AlphaFoldDB" id="G0U1W3"/>
<feature type="non-terminal residue" evidence="2">
    <location>
        <position position="1"/>
    </location>
</feature>
<feature type="region of interest" description="Disordered" evidence="1">
    <location>
        <begin position="1"/>
        <end position="38"/>
    </location>
</feature>
<protein>
    <submittedName>
        <fullName evidence="2">Uncharacterized protein</fullName>
    </submittedName>
</protein>
<feature type="compositionally biased region" description="Polar residues" evidence="1">
    <location>
        <begin position="834"/>
        <end position="847"/>
    </location>
</feature>
<feature type="region of interest" description="Disordered" evidence="1">
    <location>
        <begin position="514"/>
        <end position="542"/>
    </location>
</feature>
<dbReference type="EMBL" id="HE573025">
    <property type="protein sequence ID" value="CCC50262.1"/>
    <property type="molecule type" value="Genomic_DNA"/>
</dbReference>
<dbReference type="VEuPathDB" id="TriTrypDB:TvY486_0900850"/>
<feature type="region of interest" description="Disordered" evidence="1">
    <location>
        <begin position="832"/>
        <end position="898"/>
    </location>
</feature>
<organism evidence="2">
    <name type="scientific">Trypanosoma vivax (strain Y486)</name>
    <dbReference type="NCBI Taxonomy" id="1055687"/>
    <lineage>
        <taxon>Eukaryota</taxon>
        <taxon>Discoba</taxon>
        <taxon>Euglenozoa</taxon>
        <taxon>Kinetoplastea</taxon>
        <taxon>Metakinetoplastina</taxon>
        <taxon>Trypanosomatida</taxon>
        <taxon>Trypanosomatidae</taxon>
        <taxon>Trypanosoma</taxon>
        <taxon>Duttonella</taxon>
    </lineage>
</organism>
<feature type="compositionally biased region" description="Basic and acidic residues" evidence="1">
    <location>
        <begin position="521"/>
        <end position="530"/>
    </location>
</feature>
<proteinExistence type="predicted"/>
<name>G0U1W3_TRYVY</name>
<evidence type="ECO:0000313" key="2">
    <source>
        <dbReference type="EMBL" id="CCC50262.1"/>
    </source>
</evidence>
<accession>G0U1W3</accession>
<reference evidence="2" key="1">
    <citation type="journal article" date="2012" name="Proc. Natl. Acad. Sci. U.S.A.">
        <title>Antigenic diversity is generated by distinct evolutionary mechanisms in African trypanosome species.</title>
        <authorList>
            <person name="Jackson A.P."/>
            <person name="Berry A."/>
            <person name="Aslett M."/>
            <person name="Allison H.C."/>
            <person name="Burton P."/>
            <person name="Vavrova-Anderson J."/>
            <person name="Brown R."/>
            <person name="Browne H."/>
            <person name="Corton N."/>
            <person name="Hauser H."/>
            <person name="Gamble J."/>
            <person name="Gilderthorp R."/>
            <person name="Marcello L."/>
            <person name="McQuillan J."/>
            <person name="Otto T.D."/>
            <person name="Quail M.A."/>
            <person name="Sanders M.J."/>
            <person name="van Tonder A."/>
            <person name="Ginger M.L."/>
            <person name="Field M.C."/>
            <person name="Barry J.D."/>
            <person name="Hertz-Fowler C."/>
            <person name="Berriman M."/>
        </authorList>
    </citation>
    <scope>NUCLEOTIDE SEQUENCE</scope>
    <source>
        <strain evidence="2">Y486</strain>
    </source>
</reference>